<gene>
    <name evidence="2" type="ORF">AB675_2201</name>
</gene>
<feature type="region of interest" description="Disordered" evidence="1">
    <location>
        <begin position="201"/>
        <end position="270"/>
    </location>
</feature>
<protein>
    <submittedName>
        <fullName evidence="2">Vegetative incompatibility protein HET-E-1</fullName>
    </submittedName>
</protein>
<evidence type="ECO:0000256" key="1">
    <source>
        <dbReference type="SAM" id="MobiDB-lite"/>
    </source>
</evidence>
<dbReference type="AlphaFoldDB" id="A0A0N1HDW1"/>
<feature type="compositionally biased region" description="Basic and acidic residues" evidence="1">
    <location>
        <begin position="231"/>
        <end position="270"/>
    </location>
</feature>
<feature type="region of interest" description="Disordered" evidence="1">
    <location>
        <begin position="123"/>
        <end position="145"/>
    </location>
</feature>
<feature type="compositionally biased region" description="Polar residues" evidence="1">
    <location>
        <begin position="123"/>
        <end position="142"/>
    </location>
</feature>
<proteinExistence type="predicted"/>
<dbReference type="PANTHER" id="PTHR10622">
    <property type="entry name" value="HET DOMAIN-CONTAINING PROTEIN"/>
    <property type="match status" value="1"/>
</dbReference>
<dbReference type="RefSeq" id="XP_018002738.1">
    <property type="nucleotide sequence ID" value="XM_018142154.1"/>
</dbReference>
<sequence length="474" mass="53661">MRYDPSWPFTRGWTLQELIAPKVVEFYFREGDILGTKEELRSQISGITGIPPQALGGTPLARFTVEERMAWATNRQTKRKEDKAYCLLGIFDVSMPLIYGERDKALARLREEIQKSSAIQNRVSHISTGDTQSYRPSQNQSTAEDRAITYRRAQTNLPTATGEMSHTSRIARSGLHSKMAAAGLSAGSILGIAGDFMRERQRHPGAPQNQPVSYEPRSDHHISASGNSRVEGYHRYYTDPRTGKSTEVDQGKDAEYSKEQGRESAMDDLRNYDLDEQAPQKKYYTRSARDFPNVDSFVNEIEPVQAKYYNDYFVPGTGIDREVIQHMICRYFGNDATVRPYQNKDGRTGFLVRFYTALTSAIIDDLKKDSAKWRKDRDQDQRQGRSTGSYAEYAAEGSIDRGACHGDRLLSAGSAWDYIQRSEQFRLSLIDVGDVSERLKHMTRDDGHGPVFRESDVRQAIQESASAGPRNDMI</sequence>
<dbReference type="VEuPathDB" id="FungiDB:AB675_2201"/>
<organism evidence="2 3">
    <name type="scientific">Cyphellophora attinorum</name>
    <dbReference type="NCBI Taxonomy" id="1664694"/>
    <lineage>
        <taxon>Eukaryota</taxon>
        <taxon>Fungi</taxon>
        <taxon>Dikarya</taxon>
        <taxon>Ascomycota</taxon>
        <taxon>Pezizomycotina</taxon>
        <taxon>Eurotiomycetes</taxon>
        <taxon>Chaetothyriomycetidae</taxon>
        <taxon>Chaetothyriales</taxon>
        <taxon>Cyphellophoraceae</taxon>
        <taxon>Cyphellophora</taxon>
    </lineage>
</organism>
<reference evidence="2 3" key="1">
    <citation type="submission" date="2015-06" db="EMBL/GenBank/DDBJ databases">
        <title>Draft genome of the ant-associated black yeast Phialophora attae CBS 131958.</title>
        <authorList>
            <person name="Moreno L.F."/>
            <person name="Stielow B.J."/>
            <person name="de Hoog S."/>
            <person name="Vicente V.A."/>
            <person name="Weiss V.A."/>
            <person name="de Vries M."/>
            <person name="Cruz L.M."/>
            <person name="Souza E.M."/>
        </authorList>
    </citation>
    <scope>NUCLEOTIDE SEQUENCE [LARGE SCALE GENOMIC DNA]</scope>
    <source>
        <strain evidence="2 3">CBS 131958</strain>
    </source>
</reference>
<keyword evidence="3" id="KW-1185">Reference proteome</keyword>
<dbReference type="STRING" id="1664694.A0A0N1HDW1"/>
<dbReference type="PANTHER" id="PTHR10622:SF10">
    <property type="entry name" value="HET DOMAIN-CONTAINING PROTEIN"/>
    <property type="match status" value="1"/>
</dbReference>
<evidence type="ECO:0000313" key="3">
    <source>
        <dbReference type="Proteomes" id="UP000038010"/>
    </source>
</evidence>
<dbReference type="GeneID" id="28734034"/>
<dbReference type="Gene3D" id="1.10.238.100">
    <property type="entry name" value="YAP1 redox domain. Chain B"/>
    <property type="match status" value="1"/>
</dbReference>
<accession>A0A0N1HDW1</accession>
<name>A0A0N1HDW1_9EURO</name>
<dbReference type="OrthoDB" id="674604at2759"/>
<evidence type="ECO:0000313" key="2">
    <source>
        <dbReference type="EMBL" id="KPI42775.1"/>
    </source>
</evidence>
<dbReference type="EMBL" id="LFJN01000006">
    <property type="protein sequence ID" value="KPI42775.1"/>
    <property type="molecule type" value="Genomic_DNA"/>
</dbReference>
<dbReference type="Proteomes" id="UP000038010">
    <property type="component" value="Unassembled WGS sequence"/>
</dbReference>
<comment type="caution">
    <text evidence="2">The sequence shown here is derived from an EMBL/GenBank/DDBJ whole genome shotgun (WGS) entry which is preliminary data.</text>
</comment>